<proteinExistence type="predicted"/>
<keyword evidence="2" id="KW-1283">Bacterial microcompartment</keyword>
<dbReference type="EMBL" id="BARW01029639">
    <property type="protein sequence ID" value="GAJ11671.1"/>
    <property type="molecule type" value="Genomic_DNA"/>
</dbReference>
<evidence type="ECO:0000313" key="3">
    <source>
        <dbReference type="EMBL" id="GAJ11671.1"/>
    </source>
</evidence>
<sequence>LLVLRVVGRLWTIRKLPELEGLKVLFHLPMDLKGGRGVGPALAAADSRRVGEGELVHYVPSQEASFHFDREYAALDTAIAGHVERIDL</sequence>
<feature type="non-terminal residue" evidence="3">
    <location>
        <position position="1"/>
    </location>
</feature>
<protein>
    <submittedName>
        <fullName evidence="3">Uncharacterized protein</fullName>
    </submittedName>
</protein>
<organism evidence="3">
    <name type="scientific">marine sediment metagenome</name>
    <dbReference type="NCBI Taxonomy" id="412755"/>
    <lineage>
        <taxon>unclassified sequences</taxon>
        <taxon>metagenomes</taxon>
        <taxon>ecological metagenomes</taxon>
    </lineage>
</organism>
<evidence type="ECO:0000256" key="2">
    <source>
        <dbReference type="ARBA" id="ARBA00024446"/>
    </source>
</evidence>
<dbReference type="PROSITE" id="PS51932">
    <property type="entry name" value="BMV"/>
    <property type="match status" value="1"/>
</dbReference>
<evidence type="ECO:0000256" key="1">
    <source>
        <dbReference type="ARBA" id="ARBA00024322"/>
    </source>
</evidence>
<dbReference type="AlphaFoldDB" id="X1VCX8"/>
<dbReference type="GO" id="GO:0031469">
    <property type="term" value="C:bacterial microcompartment"/>
    <property type="evidence" value="ECO:0007669"/>
    <property type="project" value="UniProtKB-SubCell"/>
</dbReference>
<dbReference type="SUPFAM" id="SSF159133">
    <property type="entry name" value="EutN/CcmL-like"/>
    <property type="match status" value="1"/>
</dbReference>
<reference evidence="3" key="1">
    <citation type="journal article" date="2014" name="Front. Microbiol.">
        <title>High frequency of phylogenetically diverse reductive dehalogenase-homologous genes in deep subseafloor sedimentary metagenomes.</title>
        <authorList>
            <person name="Kawai M."/>
            <person name="Futagami T."/>
            <person name="Toyoda A."/>
            <person name="Takaki Y."/>
            <person name="Nishi S."/>
            <person name="Hori S."/>
            <person name="Arai W."/>
            <person name="Tsubouchi T."/>
            <person name="Morono Y."/>
            <person name="Uchiyama I."/>
            <person name="Ito T."/>
            <person name="Fujiyama A."/>
            <person name="Inagaki F."/>
            <person name="Takami H."/>
        </authorList>
    </citation>
    <scope>NUCLEOTIDE SEQUENCE</scope>
    <source>
        <strain evidence="3">Expedition CK06-06</strain>
    </source>
</reference>
<dbReference type="InterPro" id="IPR004992">
    <property type="entry name" value="EutN_CcmL"/>
</dbReference>
<gene>
    <name evidence="3" type="ORF">S12H4_47578</name>
</gene>
<dbReference type="Pfam" id="PF03319">
    <property type="entry name" value="EutN_CcmL"/>
    <property type="match status" value="1"/>
</dbReference>
<dbReference type="Gene3D" id="2.40.50.220">
    <property type="entry name" value="EutN/Ccml"/>
    <property type="match status" value="1"/>
</dbReference>
<comment type="caution">
    <text evidence="3">The sequence shown here is derived from an EMBL/GenBank/DDBJ whole genome shotgun (WGS) entry which is preliminary data.</text>
</comment>
<dbReference type="InterPro" id="IPR036677">
    <property type="entry name" value="EutN_CcmL_sf"/>
</dbReference>
<accession>X1VCX8</accession>
<comment type="subcellular location">
    <subcellularLocation>
        <location evidence="1">Bacterial microcompartment</location>
    </subcellularLocation>
</comment>
<name>X1VCX8_9ZZZZ</name>